<dbReference type="GO" id="GO:0016853">
    <property type="term" value="F:isomerase activity"/>
    <property type="evidence" value="ECO:0007669"/>
    <property type="project" value="UniProtKB-KW"/>
</dbReference>
<evidence type="ECO:0000313" key="3">
    <source>
        <dbReference type="EMBL" id="MBO0334094.1"/>
    </source>
</evidence>
<accession>A0ABS3F6E3</accession>
<evidence type="ECO:0000256" key="1">
    <source>
        <dbReference type="PIRNR" id="PIRNR006386"/>
    </source>
</evidence>
<dbReference type="RefSeq" id="WP_207045483.1">
    <property type="nucleotide sequence ID" value="NZ_JAFLNC010000003.1"/>
</dbReference>
<dbReference type="EC" id="5.99.1.4" evidence="1"/>
<comment type="catalytic activity">
    <reaction evidence="1">
        <text>2-hydroxychromene-2-carboxylate = (3E)-4-(2-hydroxyphenyl)-2-oxobut-3-enoate</text>
        <dbReference type="Rhea" id="RHEA:27401"/>
        <dbReference type="ChEBI" id="CHEBI:59350"/>
        <dbReference type="ChEBI" id="CHEBI:59353"/>
        <dbReference type="EC" id="5.99.1.4"/>
    </reaction>
</comment>
<feature type="domain" description="DSBA-like thioredoxin" evidence="2">
    <location>
        <begin position="5"/>
        <end position="198"/>
    </location>
</feature>
<dbReference type="PIRSF" id="PIRSF006386">
    <property type="entry name" value="HCCAis_GSTk"/>
    <property type="match status" value="1"/>
</dbReference>
<dbReference type="CDD" id="cd03022">
    <property type="entry name" value="DsbA_HCCA_Iso"/>
    <property type="match status" value="1"/>
</dbReference>
<dbReference type="InterPro" id="IPR014440">
    <property type="entry name" value="HCCAis_GSTk"/>
</dbReference>
<dbReference type="Pfam" id="PF01323">
    <property type="entry name" value="DSBA"/>
    <property type="match status" value="1"/>
</dbReference>
<evidence type="ECO:0000313" key="4">
    <source>
        <dbReference type="Proteomes" id="UP000664761"/>
    </source>
</evidence>
<protein>
    <recommendedName>
        <fullName evidence="1">2-hydroxychromene-2-carboxylate isomerase</fullName>
        <ecNumber evidence="1">5.99.1.4</ecNumber>
    </recommendedName>
</protein>
<dbReference type="PANTHER" id="PTHR42943">
    <property type="entry name" value="GLUTATHIONE S-TRANSFERASE KAPPA"/>
    <property type="match status" value="1"/>
</dbReference>
<dbReference type="InterPro" id="IPR044087">
    <property type="entry name" value="NahD-like"/>
</dbReference>
<reference evidence="3 4" key="1">
    <citation type="submission" date="2021-03" db="EMBL/GenBank/DDBJ databases">
        <title>Sneathiella sp. CAU 1612 isolated from Kang Won-do.</title>
        <authorList>
            <person name="Kim W."/>
        </authorList>
    </citation>
    <scope>NUCLEOTIDE SEQUENCE [LARGE SCALE GENOMIC DNA]</scope>
    <source>
        <strain evidence="3 4">CAU 1612</strain>
    </source>
</reference>
<gene>
    <name evidence="3" type="ORF">J0X12_10735</name>
</gene>
<dbReference type="InterPro" id="IPR036249">
    <property type="entry name" value="Thioredoxin-like_sf"/>
</dbReference>
<keyword evidence="4" id="KW-1185">Reference proteome</keyword>
<sequence length="202" mass="22969">MTVKVEFHYDFGSPNCYLVHKVIPDIETRTGAKFSYFPILLGGVFKLTNNKSPIQQFEGIPLKMEYMHLETRRFIEEHKLTKYAMNPHFPVNTVQIMRGAIVAEDEGYSAAYRDAVFTAMWEEEKKMDDPEVISSVLGAAGLDGAHILERAQDQAVKEALIKNTNASVERGCFGAPTFFVGNEIFFGKDRLEVVEKEILRQR</sequence>
<dbReference type="SUPFAM" id="SSF52833">
    <property type="entry name" value="Thioredoxin-like"/>
    <property type="match status" value="1"/>
</dbReference>
<proteinExistence type="inferred from homology"/>
<dbReference type="InterPro" id="IPR001853">
    <property type="entry name" value="DSBA-like_thioredoxin_dom"/>
</dbReference>
<evidence type="ECO:0000259" key="2">
    <source>
        <dbReference type="Pfam" id="PF01323"/>
    </source>
</evidence>
<dbReference type="EMBL" id="JAFLNC010000003">
    <property type="protein sequence ID" value="MBO0334094.1"/>
    <property type="molecule type" value="Genomic_DNA"/>
</dbReference>
<keyword evidence="1 3" id="KW-0413">Isomerase</keyword>
<organism evidence="3 4">
    <name type="scientific">Sneathiella sedimenti</name>
    <dbReference type="NCBI Taxonomy" id="2816034"/>
    <lineage>
        <taxon>Bacteria</taxon>
        <taxon>Pseudomonadati</taxon>
        <taxon>Pseudomonadota</taxon>
        <taxon>Alphaproteobacteria</taxon>
        <taxon>Sneathiellales</taxon>
        <taxon>Sneathiellaceae</taxon>
        <taxon>Sneathiella</taxon>
    </lineage>
</organism>
<dbReference type="InterPro" id="IPR051924">
    <property type="entry name" value="GST_Kappa/NadH"/>
</dbReference>
<comment type="similarity">
    <text evidence="1">Belongs to the GST superfamily. NadH family.</text>
</comment>
<dbReference type="Gene3D" id="3.40.30.10">
    <property type="entry name" value="Glutaredoxin"/>
    <property type="match status" value="1"/>
</dbReference>
<dbReference type="Proteomes" id="UP000664761">
    <property type="component" value="Unassembled WGS sequence"/>
</dbReference>
<dbReference type="PANTHER" id="PTHR42943:SF2">
    <property type="entry name" value="GLUTATHIONE S-TRANSFERASE KAPPA 1"/>
    <property type="match status" value="1"/>
</dbReference>
<name>A0ABS3F6E3_9PROT</name>
<comment type="caution">
    <text evidence="3">The sequence shown here is derived from an EMBL/GenBank/DDBJ whole genome shotgun (WGS) entry which is preliminary data.</text>
</comment>